<dbReference type="UniPathway" id="UPA00070"/>
<keyword evidence="9 12" id="KW-0560">Oxidoreductase</keyword>
<accession>A0A2K9P5S9</accession>
<comment type="catalytic activity">
    <reaction evidence="11">
        <text>(S)-dihydroorotate + NAD(+) = orotate + NADH + H(+)</text>
        <dbReference type="Rhea" id="RHEA:13513"/>
        <dbReference type="ChEBI" id="CHEBI:15378"/>
        <dbReference type="ChEBI" id="CHEBI:30839"/>
        <dbReference type="ChEBI" id="CHEBI:30864"/>
        <dbReference type="ChEBI" id="CHEBI:57540"/>
        <dbReference type="ChEBI" id="CHEBI:57945"/>
        <dbReference type="EC" id="1.3.1.14"/>
    </reaction>
</comment>
<feature type="binding site" evidence="12">
    <location>
        <begin position="263"/>
        <end position="264"/>
    </location>
    <ligand>
        <name>FMN</name>
        <dbReference type="ChEBI" id="CHEBI:58210"/>
    </ligand>
</feature>
<feature type="binding site" evidence="12">
    <location>
        <begin position="69"/>
        <end position="73"/>
    </location>
    <ligand>
        <name>substrate</name>
    </ligand>
</feature>
<dbReference type="InterPro" id="IPR013785">
    <property type="entry name" value="Aldolase_TIM"/>
</dbReference>
<keyword evidence="10" id="KW-0520">NAD</keyword>
<dbReference type="InterPro" id="IPR033888">
    <property type="entry name" value="DHOD_1B"/>
</dbReference>
<dbReference type="PANTHER" id="PTHR48109">
    <property type="entry name" value="DIHYDROOROTATE DEHYDROGENASE (QUINONE), MITOCHONDRIAL-RELATED"/>
    <property type="match status" value="1"/>
</dbReference>
<feature type="binding site" evidence="12">
    <location>
        <position position="189"/>
    </location>
    <ligand>
        <name>FMN</name>
        <dbReference type="ChEBI" id="CHEBI:58210"/>
    </ligand>
</feature>
<evidence type="ECO:0000256" key="10">
    <source>
        <dbReference type="ARBA" id="ARBA00023027"/>
    </source>
</evidence>
<feature type="binding site" evidence="12">
    <location>
        <position position="21"/>
    </location>
    <ligand>
        <name>FMN</name>
        <dbReference type="ChEBI" id="CHEBI:58210"/>
    </ligand>
</feature>
<dbReference type="EMBL" id="CP020991">
    <property type="protein sequence ID" value="AUO20118.1"/>
    <property type="molecule type" value="Genomic_DNA"/>
</dbReference>
<keyword evidence="6 12" id="KW-0285">Flavoprotein</keyword>
<protein>
    <recommendedName>
        <fullName evidence="12">Dihydroorotate dehydrogenase</fullName>
        <shortName evidence="12">DHOD</shortName>
        <shortName evidence="12">DHODase</shortName>
        <shortName evidence="12">DHOdehase</shortName>
        <ecNumber evidence="12">1.3.-.-</ecNumber>
    </recommendedName>
</protein>
<dbReference type="OrthoDB" id="9794954at2"/>
<dbReference type="NCBIfam" id="NF005574">
    <property type="entry name" value="PRK07259.1"/>
    <property type="match status" value="1"/>
</dbReference>
<dbReference type="GO" id="GO:0044205">
    <property type="term" value="P:'de novo' UMP biosynthetic process"/>
    <property type="evidence" value="ECO:0007669"/>
    <property type="project" value="UniProtKB-UniRule"/>
</dbReference>
<feature type="active site" description="Nucleophile" evidence="12">
    <location>
        <position position="128"/>
    </location>
</feature>
<dbReference type="SUPFAM" id="SSF51395">
    <property type="entry name" value="FMN-linked oxidoreductases"/>
    <property type="match status" value="1"/>
</dbReference>
<feature type="binding site" evidence="12">
    <location>
        <position position="99"/>
    </location>
    <ligand>
        <name>FMN</name>
        <dbReference type="ChEBI" id="CHEBI:58210"/>
    </ligand>
</feature>
<dbReference type="InterPro" id="IPR001295">
    <property type="entry name" value="Dihydroorotate_DH_CS"/>
</dbReference>
<dbReference type="AlphaFoldDB" id="A0A2K9P5S9"/>
<feature type="binding site" evidence="12">
    <location>
        <begin position="190"/>
        <end position="191"/>
    </location>
    <ligand>
        <name>substrate</name>
    </ligand>
</feature>
<comment type="pathway">
    <text evidence="3">Pyrimidine metabolism; UMP biosynthesis via de novo pathway; orotate from (S)-dihydroorotate (NAD(+) route): step 1/1.</text>
</comment>
<comment type="function">
    <text evidence="1">Catalyzes the conversion of dihydroorotate to orotate with NAD(+) as electron acceptor.</text>
</comment>
<dbReference type="GO" id="GO:0004589">
    <property type="term" value="F:dihydroorotate dehydrogenase (NAD+) activity"/>
    <property type="evidence" value="ECO:0007669"/>
    <property type="project" value="UniProtKB-EC"/>
</dbReference>
<dbReference type="HAMAP" id="MF_00224">
    <property type="entry name" value="DHO_dh_type1"/>
    <property type="match status" value="1"/>
</dbReference>
<dbReference type="PROSITE" id="PS00912">
    <property type="entry name" value="DHODEHASE_2"/>
    <property type="match status" value="1"/>
</dbReference>
<feature type="domain" description="Dihydroorotate dehydrogenase catalytic" evidence="13">
    <location>
        <begin position="4"/>
        <end position="283"/>
    </location>
</feature>
<dbReference type="GO" id="GO:0005737">
    <property type="term" value="C:cytoplasm"/>
    <property type="evidence" value="ECO:0007669"/>
    <property type="project" value="UniProtKB-SubCell"/>
</dbReference>
<evidence type="ECO:0000256" key="4">
    <source>
        <dbReference type="ARBA" id="ARBA00008008"/>
    </source>
</evidence>
<comment type="cofactor">
    <cofactor evidence="12">
        <name>FMN</name>
        <dbReference type="ChEBI" id="CHEBI:58210"/>
    </cofactor>
    <text evidence="12">Binds 1 FMN per subunit.</text>
</comment>
<name>A0A2K9P5S9_9FIRM</name>
<feature type="binding site" evidence="12">
    <location>
        <position position="125"/>
    </location>
    <ligand>
        <name>FMN</name>
        <dbReference type="ChEBI" id="CHEBI:58210"/>
    </ligand>
</feature>
<keyword evidence="15" id="KW-1185">Reference proteome</keyword>
<dbReference type="InterPro" id="IPR012135">
    <property type="entry name" value="Dihydroorotate_DH_1_2"/>
</dbReference>
<dbReference type="InterPro" id="IPR049622">
    <property type="entry name" value="Dihydroorotate_DH_I"/>
</dbReference>
<feature type="binding site" evidence="12">
    <location>
        <position position="215"/>
    </location>
    <ligand>
        <name>FMN</name>
        <dbReference type="ChEBI" id="CHEBI:58210"/>
    </ligand>
</feature>
<dbReference type="FunFam" id="3.20.20.70:FF:000027">
    <property type="entry name" value="Dihydropyrimidine dehydrogenase [NADP(+)]"/>
    <property type="match status" value="1"/>
</dbReference>
<dbReference type="Gene3D" id="3.20.20.70">
    <property type="entry name" value="Aldolase class I"/>
    <property type="match status" value="1"/>
</dbReference>
<evidence type="ECO:0000256" key="1">
    <source>
        <dbReference type="ARBA" id="ARBA00003616"/>
    </source>
</evidence>
<dbReference type="InterPro" id="IPR050074">
    <property type="entry name" value="DHO_dehydrogenase"/>
</dbReference>
<dbReference type="PANTHER" id="PTHR48109:SF1">
    <property type="entry name" value="DIHYDROOROTATE DEHYDROGENASE (FUMARATE)"/>
    <property type="match status" value="1"/>
</dbReference>
<feature type="binding site" evidence="12">
    <location>
        <position position="125"/>
    </location>
    <ligand>
        <name>substrate</name>
    </ligand>
</feature>
<dbReference type="PROSITE" id="PS00911">
    <property type="entry name" value="DHODEHASE_1"/>
    <property type="match status" value="1"/>
</dbReference>
<evidence type="ECO:0000256" key="2">
    <source>
        <dbReference type="ARBA" id="ARBA00004496"/>
    </source>
</evidence>
<dbReference type="RefSeq" id="WP_102366258.1">
    <property type="nucleotide sequence ID" value="NZ_CP020991.1"/>
</dbReference>
<keyword evidence="5 12" id="KW-0963">Cytoplasm</keyword>
<comment type="catalytic activity">
    <reaction evidence="12">
        <text>(S)-dihydroorotate + A = orotate + AH2</text>
        <dbReference type="Rhea" id="RHEA:18073"/>
        <dbReference type="ChEBI" id="CHEBI:13193"/>
        <dbReference type="ChEBI" id="CHEBI:17499"/>
        <dbReference type="ChEBI" id="CHEBI:30839"/>
        <dbReference type="ChEBI" id="CHEBI:30864"/>
    </reaction>
</comment>
<sequence>MADLSVNIAGVEWKNPVTTGSGTFGFGREYAEYFDLSNIGAICLKAISAKPRLGNKSPRIAEVTKGMLNSVGLQNPGAEYFLENELPWLRQFDTKLIANLCGSTIEDYVEVAEILGNKLDMFELNISCPNVKEGGMAFGTDAKMIEEITSKVKAVSKVPLIVKLSPNVTDIAEMAKAAEAGGADAISLINTLLGMKIDINTRRPVLNNNMGGMSGPAVMPVAVRMVYQVRQAVKLPIIGMGGITTGEDAVEFLLAGADAVSVGTAGIVDPYAWIKVRNGINDYLDKNGYESVNDIVGKLEMNN</sequence>
<evidence type="ECO:0000256" key="7">
    <source>
        <dbReference type="ARBA" id="ARBA00022643"/>
    </source>
</evidence>
<evidence type="ECO:0000256" key="11">
    <source>
        <dbReference type="ARBA" id="ARBA00048996"/>
    </source>
</evidence>
<dbReference type="InterPro" id="IPR005720">
    <property type="entry name" value="Dihydroorotate_DH_cat"/>
</dbReference>
<feature type="binding site" evidence="12">
    <location>
        <begin position="45"/>
        <end position="46"/>
    </location>
    <ligand>
        <name>FMN</name>
        <dbReference type="ChEBI" id="CHEBI:58210"/>
    </ligand>
</feature>
<evidence type="ECO:0000256" key="8">
    <source>
        <dbReference type="ARBA" id="ARBA00022975"/>
    </source>
</evidence>
<keyword evidence="8 12" id="KW-0665">Pyrimidine biosynthesis</keyword>
<dbReference type="EC" id="1.3.-.-" evidence="12"/>
<gene>
    <name evidence="12" type="primary">pyrD</name>
    <name evidence="14" type="ORF">B9O19_01971</name>
</gene>
<dbReference type="GeneID" id="98063349"/>
<evidence type="ECO:0000256" key="6">
    <source>
        <dbReference type="ARBA" id="ARBA00022630"/>
    </source>
</evidence>
<feature type="binding site" evidence="12">
    <location>
        <position position="163"/>
    </location>
    <ligand>
        <name>FMN</name>
        <dbReference type="ChEBI" id="CHEBI:58210"/>
    </ligand>
</feature>
<organism evidence="14 15">
    <name type="scientific">Monoglobus pectinilyticus</name>
    <dbReference type="NCBI Taxonomy" id="1981510"/>
    <lineage>
        <taxon>Bacteria</taxon>
        <taxon>Bacillati</taxon>
        <taxon>Bacillota</taxon>
        <taxon>Clostridia</taxon>
        <taxon>Monoglobales</taxon>
        <taxon>Monoglobaceae</taxon>
        <taxon>Monoglobus</taxon>
    </lineage>
</organism>
<evidence type="ECO:0000313" key="15">
    <source>
        <dbReference type="Proteomes" id="UP000235589"/>
    </source>
</evidence>
<evidence type="ECO:0000256" key="12">
    <source>
        <dbReference type="HAMAP-Rule" id="MF_00224"/>
    </source>
</evidence>
<evidence type="ECO:0000256" key="9">
    <source>
        <dbReference type="ARBA" id="ARBA00023002"/>
    </source>
</evidence>
<evidence type="ECO:0000259" key="13">
    <source>
        <dbReference type="Pfam" id="PF01180"/>
    </source>
</evidence>
<dbReference type="CDD" id="cd04740">
    <property type="entry name" value="DHOD_1B_like"/>
    <property type="match status" value="1"/>
</dbReference>
<keyword evidence="7 12" id="KW-0288">FMN</keyword>
<comment type="similarity">
    <text evidence="4 12">Belongs to the dihydroorotate dehydrogenase family. Type 1 subfamily.</text>
</comment>
<dbReference type="Proteomes" id="UP000235589">
    <property type="component" value="Chromosome"/>
</dbReference>
<dbReference type="NCBIfam" id="TIGR01037">
    <property type="entry name" value="pyrD_sub1_fam"/>
    <property type="match status" value="1"/>
</dbReference>
<evidence type="ECO:0000256" key="3">
    <source>
        <dbReference type="ARBA" id="ARBA00004715"/>
    </source>
</evidence>
<reference evidence="14 15" key="1">
    <citation type="submission" date="2017-04" db="EMBL/GenBank/DDBJ databases">
        <title>Monoglobus pectinilyticus 14 draft genome.</title>
        <authorList>
            <person name="Kim C."/>
            <person name="Rosendale D.I."/>
            <person name="Kelly W.J."/>
            <person name="Tannock G.W."/>
            <person name="Patchett M.L."/>
            <person name="Jordens J.Z."/>
        </authorList>
    </citation>
    <scope>NUCLEOTIDE SEQUENCE [LARGE SCALE GENOMIC DNA]</scope>
    <source>
        <strain evidence="14 15">14</strain>
    </source>
</reference>
<feature type="binding site" evidence="12">
    <location>
        <begin position="241"/>
        <end position="242"/>
    </location>
    <ligand>
        <name>FMN</name>
        <dbReference type="ChEBI" id="CHEBI:58210"/>
    </ligand>
</feature>
<dbReference type="InterPro" id="IPR024920">
    <property type="entry name" value="Dihydroorotate_DH_1"/>
</dbReference>
<dbReference type="GO" id="GO:0006207">
    <property type="term" value="P:'de novo' pyrimidine nucleobase biosynthetic process"/>
    <property type="evidence" value="ECO:0007669"/>
    <property type="project" value="InterPro"/>
</dbReference>
<dbReference type="Pfam" id="PF01180">
    <property type="entry name" value="DHO_dh"/>
    <property type="match status" value="1"/>
</dbReference>
<proteinExistence type="inferred from homology"/>
<comment type="subcellular location">
    <subcellularLocation>
        <location evidence="2 12">Cytoplasm</location>
    </subcellularLocation>
</comment>
<dbReference type="KEGG" id="mpec:B9O19_01971"/>
<feature type="binding site" evidence="12">
    <location>
        <position position="45"/>
    </location>
    <ligand>
        <name>substrate</name>
    </ligand>
</feature>
<dbReference type="PIRSF" id="PIRSF000164">
    <property type="entry name" value="DHO_oxidase"/>
    <property type="match status" value="1"/>
</dbReference>
<evidence type="ECO:0000313" key="14">
    <source>
        <dbReference type="EMBL" id="AUO20118.1"/>
    </source>
</evidence>
<evidence type="ECO:0000256" key="5">
    <source>
        <dbReference type="ARBA" id="ARBA00022490"/>
    </source>
</evidence>